<dbReference type="AlphaFoldDB" id="A0A1C6SZB3"/>
<dbReference type="Proteomes" id="UP000198959">
    <property type="component" value="Unassembled WGS sequence"/>
</dbReference>
<proteinExistence type="predicted"/>
<gene>
    <name evidence="2" type="ORF">GA0074692_3959</name>
</gene>
<dbReference type="InterPro" id="IPR035901">
    <property type="entry name" value="GIY-YIG_endonuc_sf"/>
</dbReference>
<protein>
    <recommendedName>
        <fullName evidence="1">GIY-YIG domain-containing protein</fullName>
    </recommendedName>
</protein>
<dbReference type="Pfam" id="PF01541">
    <property type="entry name" value="GIY-YIG"/>
    <property type="match status" value="1"/>
</dbReference>
<reference evidence="3" key="1">
    <citation type="submission" date="2016-06" db="EMBL/GenBank/DDBJ databases">
        <authorList>
            <person name="Varghese N."/>
            <person name="Submissions Spin"/>
        </authorList>
    </citation>
    <scope>NUCLEOTIDE SEQUENCE [LARGE SCALE GENOMIC DNA]</scope>
    <source>
        <strain evidence="3">DSM 43817</strain>
    </source>
</reference>
<dbReference type="SUPFAM" id="SSF82771">
    <property type="entry name" value="GIY-YIG endonuclease"/>
    <property type="match status" value="1"/>
</dbReference>
<keyword evidence="3" id="KW-1185">Reference proteome</keyword>
<evidence type="ECO:0000313" key="3">
    <source>
        <dbReference type="Proteomes" id="UP000198959"/>
    </source>
</evidence>
<accession>A0A1C6SZB3</accession>
<dbReference type="InterPro" id="IPR000305">
    <property type="entry name" value="GIY-YIG_endonuc"/>
</dbReference>
<evidence type="ECO:0000259" key="1">
    <source>
        <dbReference type="Pfam" id="PF01541"/>
    </source>
</evidence>
<organism evidence="2 3">
    <name type="scientific">Micromonospora pallida</name>
    <dbReference type="NCBI Taxonomy" id="145854"/>
    <lineage>
        <taxon>Bacteria</taxon>
        <taxon>Bacillati</taxon>
        <taxon>Actinomycetota</taxon>
        <taxon>Actinomycetes</taxon>
        <taxon>Micromonosporales</taxon>
        <taxon>Micromonosporaceae</taxon>
        <taxon>Micromonospora</taxon>
    </lineage>
</organism>
<name>A0A1C6SZB3_9ACTN</name>
<evidence type="ECO:0000313" key="2">
    <source>
        <dbReference type="EMBL" id="SCL34924.1"/>
    </source>
</evidence>
<dbReference type="EMBL" id="FMHW01000002">
    <property type="protein sequence ID" value="SCL34924.1"/>
    <property type="molecule type" value="Genomic_DNA"/>
</dbReference>
<sequence>MVLDGEVVIYVGYTRNLRSRLRQHLIGNRESSVLHEQVGQELDKLGLVATSADVADWLGRCEVRWRTDDNPEATKHALVLALQPRFNRQVPKQP</sequence>
<feature type="domain" description="GIY-YIG" evidence="1">
    <location>
        <begin position="8"/>
        <end position="33"/>
    </location>
</feature>